<feature type="signal peptide" evidence="1">
    <location>
        <begin position="1"/>
        <end position="21"/>
    </location>
</feature>
<dbReference type="OrthoDB" id="4523240at2759"/>
<evidence type="ECO:0000256" key="1">
    <source>
        <dbReference type="SAM" id="SignalP"/>
    </source>
</evidence>
<keyword evidence="1" id="KW-0732">Signal</keyword>
<dbReference type="GeneID" id="54552632"/>
<proteinExistence type="predicted"/>
<evidence type="ECO:0000313" key="3">
    <source>
        <dbReference type="Proteomes" id="UP000800097"/>
    </source>
</evidence>
<evidence type="ECO:0000313" key="2">
    <source>
        <dbReference type="EMBL" id="KAF2271286.1"/>
    </source>
</evidence>
<feature type="chain" id="PRO_5025679573" evidence="1">
    <location>
        <begin position="22"/>
        <end position="89"/>
    </location>
</feature>
<sequence>MKLSSFCTAIALALLPLDALAANCYFCERTNGRIGAVSPTYTCGKKCGLDNYDTTFSTYHCWKDGDATKSCYKNCCKKAGRELGVLRGM</sequence>
<dbReference type="RefSeq" id="XP_033648825.1">
    <property type="nucleotide sequence ID" value="XM_033799457.1"/>
</dbReference>
<accession>A0A6A6J6M4</accession>
<name>A0A6A6J6M4_WESOR</name>
<keyword evidence="3" id="KW-1185">Reference proteome</keyword>
<protein>
    <submittedName>
        <fullName evidence="2">Uncharacterized protein</fullName>
    </submittedName>
</protein>
<dbReference type="AlphaFoldDB" id="A0A6A6J6M4"/>
<dbReference type="EMBL" id="ML986553">
    <property type="protein sequence ID" value="KAF2271286.1"/>
    <property type="molecule type" value="Genomic_DNA"/>
</dbReference>
<gene>
    <name evidence="2" type="ORF">EI97DRAFT_437988</name>
</gene>
<organism evidence="2 3">
    <name type="scientific">Westerdykella ornata</name>
    <dbReference type="NCBI Taxonomy" id="318751"/>
    <lineage>
        <taxon>Eukaryota</taxon>
        <taxon>Fungi</taxon>
        <taxon>Dikarya</taxon>
        <taxon>Ascomycota</taxon>
        <taxon>Pezizomycotina</taxon>
        <taxon>Dothideomycetes</taxon>
        <taxon>Pleosporomycetidae</taxon>
        <taxon>Pleosporales</taxon>
        <taxon>Sporormiaceae</taxon>
        <taxon>Westerdykella</taxon>
    </lineage>
</organism>
<dbReference type="Proteomes" id="UP000800097">
    <property type="component" value="Unassembled WGS sequence"/>
</dbReference>
<reference evidence="2" key="1">
    <citation type="journal article" date="2020" name="Stud. Mycol.">
        <title>101 Dothideomycetes genomes: a test case for predicting lifestyles and emergence of pathogens.</title>
        <authorList>
            <person name="Haridas S."/>
            <person name="Albert R."/>
            <person name="Binder M."/>
            <person name="Bloem J."/>
            <person name="Labutti K."/>
            <person name="Salamov A."/>
            <person name="Andreopoulos B."/>
            <person name="Baker S."/>
            <person name="Barry K."/>
            <person name="Bills G."/>
            <person name="Bluhm B."/>
            <person name="Cannon C."/>
            <person name="Castanera R."/>
            <person name="Culley D."/>
            <person name="Daum C."/>
            <person name="Ezra D."/>
            <person name="Gonzalez J."/>
            <person name="Henrissat B."/>
            <person name="Kuo A."/>
            <person name="Liang C."/>
            <person name="Lipzen A."/>
            <person name="Lutzoni F."/>
            <person name="Magnuson J."/>
            <person name="Mondo S."/>
            <person name="Nolan M."/>
            <person name="Ohm R."/>
            <person name="Pangilinan J."/>
            <person name="Park H.-J."/>
            <person name="Ramirez L."/>
            <person name="Alfaro M."/>
            <person name="Sun H."/>
            <person name="Tritt A."/>
            <person name="Yoshinaga Y."/>
            <person name="Zwiers L.-H."/>
            <person name="Turgeon B."/>
            <person name="Goodwin S."/>
            <person name="Spatafora J."/>
            <person name="Crous P."/>
            <person name="Grigoriev I."/>
        </authorList>
    </citation>
    <scope>NUCLEOTIDE SEQUENCE</scope>
    <source>
        <strain evidence="2">CBS 379.55</strain>
    </source>
</reference>